<keyword evidence="3" id="KW-0408">Iron</keyword>
<dbReference type="InterPro" id="IPR002880">
    <property type="entry name" value="Pyrv_Fd/Flavodoxin_OxRdtase_N"/>
</dbReference>
<keyword evidence="4" id="KW-0411">Iron-sulfur</keyword>
<dbReference type="Proteomes" id="UP000178449">
    <property type="component" value="Unassembled WGS sequence"/>
</dbReference>
<dbReference type="Gene3D" id="3.40.50.920">
    <property type="match status" value="1"/>
</dbReference>
<reference evidence="6 7" key="1">
    <citation type="journal article" date="2016" name="Nat. Commun.">
        <title>Thousands of microbial genomes shed light on interconnected biogeochemical processes in an aquifer system.</title>
        <authorList>
            <person name="Anantharaman K."/>
            <person name="Brown C.T."/>
            <person name="Hug L.A."/>
            <person name="Sharon I."/>
            <person name="Castelle C.J."/>
            <person name="Probst A.J."/>
            <person name="Thomas B.C."/>
            <person name="Singh A."/>
            <person name="Wilkins M.J."/>
            <person name="Karaoz U."/>
            <person name="Brodie E.L."/>
            <person name="Williams K.H."/>
            <person name="Hubbard S.S."/>
            <person name="Banfield J.F."/>
        </authorList>
    </citation>
    <scope>NUCLEOTIDE SEQUENCE [LARGE SCALE GENOMIC DNA]</scope>
</reference>
<dbReference type="InterPro" id="IPR029061">
    <property type="entry name" value="THDP-binding"/>
</dbReference>
<evidence type="ECO:0000313" key="6">
    <source>
        <dbReference type="EMBL" id="OGG97274.1"/>
    </source>
</evidence>
<gene>
    <name evidence="6" type="ORF">A2527_10595</name>
</gene>
<proteinExistence type="predicted"/>
<sequence>MSSPKYPGTRTTTNGNTLVALYTEARIAEAGIFYPITPSTEMGELFQHSYSQGELNVFGDAKIALEAEGEHAAQSGSIAASVTGKRVVNFTSGQGVVYGSEPYYHAPSKLSTMVLNIAARALTKSALNVHCGHDDVYTVLDTGWTMLFAKDAQQASDQAMILRKVNELSLNPGINIQDGFLTSHLERTFRIPEAGLIREFLGRSDDLIDCPTEAQRELFGPKRRRIPIGMDLKNPLLLGSVQNQEHYMNGVIARRNNFTEQILGFLEDAYKEFGELTGRHYGLISQHNCEKAETVFISLGSSAENMEAAVDYLKATRGEEVGVIHLNVIRPFPEKAVIEALRGKKNVIVLERMDDQTASDNPMARDIRTALSKAATNHRTNAFADLPSLSPDEVPRIFSGVYGLGSRDFRPEGVLGAYEFVTGKIKRTDGKSAADGVSFIYIGVDHPYSVISEDTPSLLPDGAIAIRFHSIGGWGAITTGKNLGEVIGSISSVIAKNQNRIGDDGQPEEIFHVSANPKYGSEKKGAPTNYFLVAAPERIRVNCDLRHVNVVLCCDPKAFTHTNPLEGMADGGALIIETDESSSAGLWSRIPKRYRADIIKRKIRLYGLAGFQIAHKATDREDLQYRMQGNSFLGAFFKVSPLLEKYGISEDEFKKIVEAQYNKKFGRFGEAVVKSNMTVMIDGFSGVWQAEYGALDAPDRSLMRGDTLMPVSGATRFGADTLVAQPQKHPYKTLAKYDSEFRIGLGYNQPASALASTGVMASATAATNSKYVSRRRVPIYYPENCTQCMACIASCPDTAMPNTSQDVAVVLQTAIGNYVSDESARETLMGAVEAMDQSLRKKMLTAVEDKKAAPPSLTQLVEGELAGIDISANSKAELLSILGKVPFAYAKSRTIFEIPEKKEAGAGGLFTILISDLCKGCGECVQECGEHQALKMEPETEQINADLATGIRFLDLLPETPQKFLGKYDYENPLETRAAVLHNHLMVRSNYEAIVSGDGSCAGCGEKTILRAVASITEAVMRPLYHQKAGRLTEKAKVLATEGAAKLKALKEKDTDAYQWWAKSVKHCLLNLGGENEKDTDARIEEGFMGGDPDLIKVIDMVLRQDAFNHRDLRAVDGRYSNGMSVLMMSSSTGCNSVYGSTHPNNPHPYPWMNSLFQDSPTLAWIFGETMIMDHAKRSVIPERLADALLSGKGCSKTDYFHLTHFSDHYMTDQEVLELPKAWAIGGDGAMGDIGFQNLSKVMLQGRPNVKCLMLDTQVYSNTGGQNSDSSIMPGGYDMNQHGAATEGKLIERKEVASIFMAGHGSPYVAQVSMADSAAMYRSVMDAIAYRGTAFLQAFTTCQPEHGVADNMSTAQAQKVRDSRAMPQVVFDPNLGERYELALSVKGNPNPKKDWMQKKGPNGNTYNYTVAHWATSEQRFRKHFFSVKPGEESKLVHLDEVLPKVSQQDIHHRRYLDPNATCHVPEKGVYIMMEKDDKMVPMGISRQLVLFCVERRKNWRMIQSMAGIQSEDYGTPA</sequence>
<dbReference type="InterPro" id="IPR017900">
    <property type="entry name" value="4Fe4S_Fe_S_CS"/>
</dbReference>
<dbReference type="CDD" id="cd07034">
    <property type="entry name" value="TPP_PYR_PFOR_IOR-alpha_like"/>
    <property type="match status" value="1"/>
</dbReference>
<dbReference type="GO" id="GO:0016903">
    <property type="term" value="F:oxidoreductase activity, acting on the aldehyde or oxo group of donors"/>
    <property type="evidence" value="ECO:0007669"/>
    <property type="project" value="InterPro"/>
</dbReference>
<dbReference type="GO" id="GO:0051536">
    <property type="term" value="F:iron-sulfur cluster binding"/>
    <property type="evidence" value="ECO:0007669"/>
    <property type="project" value="UniProtKB-KW"/>
</dbReference>
<dbReference type="InterPro" id="IPR033412">
    <property type="entry name" value="PFOR_II"/>
</dbReference>
<evidence type="ECO:0000256" key="2">
    <source>
        <dbReference type="ARBA" id="ARBA00023002"/>
    </source>
</evidence>
<dbReference type="InterPro" id="IPR009014">
    <property type="entry name" value="Transketo_C/PFOR_II"/>
</dbReference>
<evidence type="ECO:0000259" key="5">
    <source>
        <dbReference type="PROSITE" id="PS51379"/>
    </source>
</evidence>
<evidence type="ECO:0000256" key="4">
    <source>
        <dbReference type="ARBA" id="ARBA00023014"/>
    </source>
</evidence>
<dbReference type="PANTHER" id="PTHR32154:SF0">
    <property type="entry name" value="PYRUVATE-FLAVODOXIN OXIDOREDUCTASE-RELATED"/>
    <property type="match status" value="1"/>
</dbReference>
<dbReference type="InterPro" id="IPR050722">
    <property type="entry name" value="Pyruvate:ferred/Flavod_OxRd"/>
</dbReference>
<dbReference type="GO" id="GO:0006979">
    <property type="term" value="P:response to oxidative stress"/>
    <property type="evidence" value="ECO:0007669"/>
    <property type="project" value="TreeGrafter"/>
</dbReference>
<dbReference type="SUPFAM" id="SSF54862">
    <property type="entry name" value="4Fe-4S ferredoxins"/>
    <property type="match status" value="1"/>
</dbReference>
<dbReference type="InterPro" id="IPR019752">
    <property type="entry name" value="Pyrv/ketoisovalerate_OxRed_cat"/>
</dbReference>
<dbReference type="Gene3D" id="3.40.50.970">
    <property type="match status" value="2"/>
</dbReference>
<dbReference type="PROSITE" id="PS51379">
    <property type="entry name" value="4FE4S_FER_2"/>
    <property type="match status" value="2"/>
</dbReference>
<feature type="domain" description="4Fe-4S ferredoxin-type" evidence="5">
    <location>
        <begin position="776"/>
        <end position="805"/>
    </location>
</feature>
<comment type="caution">
    <text evidence="6">The sequence shown here is derived from an EMBL/GenBank/DDBJ whole genome shotgun (WGS) entry which is preliminary data.</text>
</comment>
<dbReference type="InterPro" id="IPR017896">
    <property type="entry name" value="4Fe4S_Fe-S-bd"/>
</dbReference>
<dbReference type="STRING" id="1817772.A2527_10595"/>
<keyword evidence="1" id="KW-0479">Metal-binding</keyword>
<protein>
    <submittedName>
        <fullName evidence="6">Oxidoreductase</fullName>
    </submittedName>
</protein>
<evidence type="ECO:0000256" key="3">
    <source>
        <dbReference type="ARBA" id="ARBA00023004"/>
    </source>
</evidence>
<evidence type="ECO:0000313" key="7">
    <source>
        <dbReference type="Proteomes" id="UP000178449"/>
    </source>
</evidence>
<dbReference type="SUPFAM" id="SSF52518">
    <property type="entry name" value="Thiamin diphosphate-binding fold (THDP-binding)"/>
    <property type="match status" value="2"/>
</dbReference>
<dbReference type="SUPFAM" id="SSF52922">
    <property type="entry name" value="TK C-terminal domain-like"/>
    <property type="match status" value="1"/>
</dbReference>
<dbReference type="EMBL" id="MFNE01000001">
    <property type="protein sequence ID" value="OGG97274.1"/>
    <property type="molecule type" value="Genomic_DNA"/>
</dbReference>
<keyword evidence="2" id="KW-0560">Oxidoreductase</keyword>
<dbReference type="PROSITE" id="PS00198">
    <property type="entry name" value="4FE4S_FER_1"/>
    <property type="match status" value="2"/>
</dbReference>
<dbReference type="InterPro" id="IPR002869">
    <property type="entry name" value="Pyrv_flavodox_OxRed_cen"/>
</dbReference>
<dbReference type="SUPFAM" id="SSF53323">
    <property type="entry name" value="Pyruvate-ferredoxin oxidoreductase, PFOR, domain III"/>
    <property type="match status" value="1"/>
</dbReference>
<accession>A0A1F6GGN9</accession>
<feature type="domain" description="4Fe-4S ferredoxin-type" evidence="5">
    <location>
        <begin position="908"/>
        <end position="939"/>
    </location>
</feature>
<dbReference type="Pfam" id="PF01558">
    <property type="entry name" value="POR"/>
    <property type="match status" value="1"/>
</dbReference>
<dbReference type="Gene3D" id="3.40.920.10">
    <property type="entry name" value="Pyruvate-ferredoxin oxidoreductase, PFOR, domain III"/>
    <property type="match status" value="1"/>
</dbReference>
<dbReference type="PANTHER" id="PTHR32154">
    <property type="entry name" value="PYRUVATE-FLAVODOXIN OXIDOREDUCTASE-RELATED"/>
    <property type="match status" value="1"/>
</dbReference>
<name>A0A1F6GGN9_9PROT</name>
<dbReference type="Pfam" id="PF17147">
    <property type="entry name" value="PFOR_II"/>
    <property type="match status" value="1"/>
</dbReference>
<dbReference type="GO" id="GO:0046872">
    <property type="term" value="F:metal ion binding"/>
    <property type="evidence" value="ECO:0007669"/>
    <property type="project" value="UniProtKB-KW"/>
</dbReference>
<evidence type="ECO:0000256" key="1">
    <source>
        <dbReference type="ARBA" id="ARBA00022723"/>
    </source>
</evidence>
<dbReference type="Pfam" id="PF01855">
    <property type="entry name" value="POR_N"/>
    <property type="match status" value="1"/>
</dbReference>
<organism evidence="6 7">
    <name type="scientific">Candidatus Lambdaproteobacteria bacterium RIFOXYD2_FULL_50_16</name>
    <dbReference type="NCBI Taxonomy" id="1817772"/>
    <lineage>
        <taxon>Bacteria</taxon>
        <taxon>Pseudomonadati</taxon>
        <taxon>Pseudomonadota</taxon>
        <taxon>Candidatus Lambdaproteobacteria</taxon>
    </lineage>
</organism>